<feature type="compositionally biased region" description="Basic and acidic residues" evidence="1">
    <location>
        <begin position="584"/>
        <end position="596"/>
    </location>
</feature>
<dbReference type="PANTHER" id="PTHR16861:SF4">
    <property type="entry name" value="SH3 DOMAIN PROTEIN (AFU_ORTHOLOGUE AFUA_1G13610)"/>
    <property type="match status" value="1"/>
</dbReference>
<feature type="region of interest" description="Disordered" evidence="1">
    <location>
        <begin position="403"/>
        <end position="596"/>
    </location>
</feature>
<feature type="region of interest" description="Disordered" evidence="1">
    <location>
        <begin position="337"/>
        <end position="376"/>
    </location>
</feature>
<name>A0ABQ7JJJ1_9FUNG</name>
<keyword evidence="4" id="KW-1185">Reference proteome</keyword>
<dbReference type="PANTHER" id="PTHR16861">
    <property type="entry name" value="GLYCOPROTEIN 38"/>
    <property type="match status" value="1"/>
</dbReference>
<keyword evidence="2" id="KW-1133">Transmembrane helix</keyword>
<feature type="compositionally biased region" description="Pro residues" evidence="1">
    <location>
        <begin position="431"/>
        <end position="441"/>
    </location>
</feature>
<evidence type="ECO:0000256" key="2">
    <source>
        <dbReference type="SAM" id="Phobius"/>
    </source>
</evidence>
<feature type="compositionally biased region" description="Polar residues" evidence="1">
    <location>
        <begin position="366"/>
        <end position="376"/>
    </location>
</feature>
<reference evidence="3 4" key="1">
    <citation type="journal article" date="2020" name="Fungal Divers.">
        <title>Resolving the Mortierellaceae phylogeny through synthesis of multi-gene phylogenetics and phylogenomics.</title>
        <authorList>
            <person name="Vandepol N."/>
            <person name="Liber J."/>
            <person name="Desiro A."/>
            <person name="Na H."/>
            <person name="Kennedy M."/>
            <person name="Barry K."/>
            <person name="Grigoriev I.V."/>
            <person name="Miller A.N."/>
            <person name="O'Donnell K."/>
            <person name="Stajich J.E."/>
            <person name="Bonito G."/>
        </authorList>
    </citation>
    <scope>NUCLEOTIDE SEQUENCE [LARGE SCALE GENOMIC DNA]</scope>
    <source>
        <strain evidence="3 4">AD045</strain>
    </source>
</reference>
<dbReference type="Pfam" id="PF24681">
    <property type="entry name" value="Kelch_KLHDC2_KLHL20_DRC7"/>
    <property type="match status" value="1"/>
</dbReference>
<comment type="caution">
    <text evidence="3">The sequence shown here is derived from an EMBL/GenBank/DDBJ whole genome shotgun (WGS) entry which is preliminary data.</text>
</comment>
<feature type="compositionally biased region" description="Polar residues" evidence="1">
    <location>
        <begin position="408"/>
        <end position="419"/>
    </location>
</feature>
<dbReference type="EMBL" id="JAAAIM010001681">
    <property type="protein sequence ID" value="KAG0276525.1"/>
    <property type="molecule type" value="Genomic_DNA"/>
</dbReference>
<sequence>MASLTPNPVRTAAFTTLGEKRLYIVGGFQGPLPVGTPTAPGVNQFASLDLTVPTWNANSPPWTIHSQLPFTLGVNPFFAVLPKSQAQLIVAAGDDGPTTGPVVTFDLGSNSWSVASAFATSYTASSGVLTAVNPTINTIIVPTGSTISTSPEVYGTFLYNIDTKESSVVRGPETVGSQVPATLREYAIAWSSVRGSVLVYGGRGALPGNQWQYSSSLLEFSSTTLTWKELTVSGPSPGGSNWGCLVPAYNGQKMVLFGGFTRDVLTPSIYILDVAKLEWTKGQDIDVSLKRYEHVCTAAGDSFVAWGGLNSANSSTTFKDPVIYDLKVGRWTQQFALTSPSTPTTPSTSTTPSKDGSTPPPVPPAGQSNDGSSSNTGAIAGGVAGVVVVLLVVGFFLFKRRRRRQSQEHNSLPTKNIESNKAGYLSDLNSMPPPPPPPPSEPWSNDYPPSPRNAQTTKAAEPSAMASGASSPSTTLFAATASHPSSPPLASFQKPRDPHAQQHQPPLNPQEYPADSTPQGYFPPPPVPRRPHGPSTYDSSLNNFDILPPSPPSPPTSADSYQAHHEIYEAPPHVEQPPQVRNPQHREETDVDRRYREETDLERRLRIEQQEIEQLELAHLIQSKKFKVERLLEEQRAQSQSLHDRSRD</sequence>
<feature type="transmembrane region" description="Helical" evidence="2">
    <location>
        <begin position="377"/>
        <end position="398"/>
    </location>
</feature>
<evidence type="ECO:0000313" key="4">
    <source>
        <dbReference type="Proteomes" id="UP001194696"/>
    </source>
</evidence>
<evidence type="ECO:0000256" key="1">
    <source>
        <dbReference type="SAM" id="MobiDB-lite"/>
    </source>
</evidence>
<keyword evidence="2" id="KW-0472">Membrane</keyword>
<proteinExistence type="predicted"/>
<accession>A0ABQ7JJJ1</accession>
<dbReference type="InterPro" id="IPR015915">
    <property type="entry name" value="Kelch-typ_b-propeller"/>
</dbReference>
<keyword evidence="2" id="KW-0812">Transmembrane</keyword>
<feature type="compositionally biased region" description="Low complexity" evidence="1">
    <location>
        <begin position="459"/>
        <end position="473"/>
    </location>
</feature>
<evidence type="ECO:0008006" key="5">
    <source>
        <dbReference type="Google" id="ProtNLM"/>
    </source>
</evidence>
<gene>
    <name evidence="3" type="ORF">BGZ96_003251</name>
</gene>
<feature type="compositionally biased region" description="Low complexity" evidence="1">
    <location>
        <begin position="338"/>
        <end position="357"/>
    </location>
</feature>
<dbReference type="Gene3D" id="1.20.5.510">
    <property type="entry name" value="Single helix bin"/>
    <property type="match status" value="1"/>
</dbReference>
<dbReference type="Proteomes" id="UP001194696">
    <property type="component" value="Unassembled WGS sequence"/>
</dbReference>
<dbReference type="Gene3D" id="2.120.10.80">
    <property type="entry name" value="Kelch-type beta propeller"/>
    <property type="match status" value="1"/>
</dbReference>
<organism evidence="3 4">
    <name type="scientific">Linnemannia gamsii</name>
    <dbReference type="NCBI Taxonomy" id="64522"/>
    <lineage>
        <taxon>Eukaryota</taxon>
        <taxon>Fungi</taxon>
        <taxon>Fungi incertae sedis</taxon>
        <taxon>Mucoromycota</taxon>
        <taxon>Mortierellomycotina</taxon>
        <taxon>Mortierellomycetes</taxon>
        <taxon>Mortierellales</taxon>
        <taxon>Mortierellaceae</taxon>
        <taxon>Linnemannia</taxon>
    </lineage>
</organism>
<evidence type="ECO:0000313" key="3">
    <source>
        <dbReference type="EMBL" id="KAG0276525.1"/>
    </source>
</evidence>
<dbReference type="SUPFAM" id="SSF117281">
    <property type="entry name" value="Kelch motif"/>
    <property type="match status" value="1"/>
</dbReference>
<protein>
    <recommendedName>
        <fullName evidence="5">Galactose oxidase</fullName>
    </recommendedName>
</protein>